<dbReference type="InterPro" id="IPR012310">
    <property type="entry name" value="DNA_ligase_ATP-dep_cent"/>
</dbReference>
<dbReference type="GO" id="GO:0003910">
    <property type="term" value="F:DNA ligase (ATP) activity"/>
    <property type="evidence" value="ECO:0007669"/>
    <property type="project" value="UniProtKB-EC"/>
</dbReference>
<comment type="caution">
    <text evidence="6">The sequence shown here is derived from an EMBL/GenBank/DDBJ whole genome shotgun (WGS) entry which is preliminary data.</text>
</comment>
<dbReference type="CDD" id="cd07906">
    <property type="entry name" value="Adenylation_DNA_ligase_LigD_LigC"/>
    <property type="match status" value="1"/>
</dbReference>
<dbReference type="AlphaFoldDB" id="A0A511D2Y2"/>
<protein>
    <recommendedName>
        <fullName evidence="2">DNA ligase (ATP)</fullName>
        <ecNumber evidence="2">6.5.1.1</ecNumber>
    </recommendedName>
</protein>
<dbReference type="GO" id="GO:0005524">
    <property type="term" value="F:ATP binding"/>
    <property type="evidence" value="ECO:0007669"/>
    <property type="project" value="InterPro"/>
</dbReference>
<evidence type="ECO:0000256" key="4">
    <source>
        <dbReference type="ARBA" id="ARBA00034003"/>
    </source>
</evidence>
<proteinExistence type="inferred from homology"/>
<dbReference type="Proteomes" id="UP000321328">
    <property type="component" value="Unassembled WGS sequence"/>
</dbReference>
<dbReference type="Pfam" id="PF04679">
    <property type="entry name" value="DNA_ligase_A_C"/>
    <property type="match status" value="1"/>
</dbReference>
<evidence type="ECO:0000256" key="2">
    <source>
        <dbReference type="ARBA" id="ARBA00012727"/>
    </source>
</evidence>
<comment type="catalytic activity">
    <reaction evidence="4">
        <text>ATP + (deoxyribonucleotide)n-3'-hydroxyl + 5'-phospho-(deoxyribonucleotide)m = (deoxyribonucleotide)n+m + AMP + diphosphate.</text>
        <dbReference type="EC" id="6.5.1.1"/>
    </reaction>
</comment>
<dbReference type="Gene3D" id="2.40.50.140">
    <property type="entry name" value="Nucleic acid-binding proteins"/>
    <property type="match status" value="1"/>
</dbReference>
<dbReference type="PROSITE" id="PS50160">
    <property type="entry name" value="DNA_LIGASE_A3"/>
    <property type="match status" value="1"/>
</dbReference>
<dbReference type="CDD" id="cd07971">
    <property type="entry name" value="OBF_DNA_ligase_LigD"/>
    <property type="match status" value="1"/>
</dbReference>
<dbReference type="EC" id="6.5.1.1" evidence="2"/>
<dbReference type="EMBL" id="BJVI01000032">
    <property type="protein sequence ID" value="GEL19135.1"/>
    <property type="molecule type" value="Genomic_DNA"/>
</dbReference>
<gene>
    <name evidence="6" type="ORF">PA7_29720</name>
</gene>
<sequence length="309" mass="33357">MQPMLATPGSLPSGPGWVYEVKWDGMRVLADVADGRLRLHGRSGREVTDNFPELASLTWVAPDLLVDGEVVLLDGGVPSFAALAERIHRPVSAARARARLVTFMAFDVLRLYGVWLFDRPLDERRATLERLDLSLVPAVGLSPLYSDGAALLAATAARGMEGIVAKRRDSPYRPGWRSPSWVKVSHRYTQSLLVGGWRPERGGAARIGALLLGVPGPDGGLRYAGRVGSGLAGGAVQRVLGALLSQLVVADPPFAVRPPRTDAAGARWCEPLIVVEVAHLGWTDGDRLRQPVLRGVRDDVEPGEVRREP</sequence>
<dbReference type="SUPFAM" id="SSF50249">
    <property type="entry name" value="Nucleic acid-binding proteins"/>
    <property type="match status" value="1"/>
</dbReference>
<dbReference type="PANTHER" id="PTHR45674:SF4">
    <property type="entry name" value="DNA LIGASE 1"/>
    <property type="match status" value="1"/>
</dbReference>
<evidence type="ECO:0000256" key="1">
    <source>
        <dbReference type="ARBA" id="ARBA00007572"/>
    </source>
</evidence>
<dbReference type="GO" id="GO:0006310">
    <property type="term" value="P:DNA recombination"/>
    <property type="evidence" value="ECO:0007669"/>
    <property type="project" value="InterPro"/>
</dbReference>
<keyword evidence="7" id="KW-1185">Reference proteome</keyword>
<dbReference type="InterPro" id="IPR012309">
    <property type="entry name" value="DNA_ligase_ATP-dep_C"/>
</dbReference>
<organism evidence="6 7">
    <name type="scientific">Pseudonocardia asaccharolytica DSM 44247 = NBRC 16224</name>
    <dbReference type="NCBI Taxonomy" id="1123024"/>
    <lineage>
        <taxon>Bacteria</taxon>
        <taxon>Bacillati</taxon>
        <taxon>Actinomycetota</taxon>
        <taxon>Actinomycetes</taxon>
        <taxon>Pseudonocardiales</taxon>
        <taxon>Pseudonocardiaceae</taxon>
        <taxon>Pseudonocardia</taxon>
    </lineage>
</organism>
<dbReference type="Gene3D" id="3.30.470.30">
    <property type="entry name" value="DNA ligase/mRNA capping enzyme"/>
    <property type="match status" value="1"/>
</dbReference>
<dbReference type="STRING" id="1123024.GCA_000423625_04022"/>
<comment type="similarity">
    <text evidence="1">Belongs to the ATP-dependent DNA ligase family.</text>
</comment>
<evidence type="ECO:0000313" key="7">
    <source>
        <dbReference type="Proteomes" id="UP000321328"/>
    </source>
</evidence>
<dbReference type="InterPro" id="IPR050191">
    <property type="entry name" value="ATP-dep_DNA_ligase"/>
</dbReference>
<evidence type="ECO:0000259" key="5">
    <source>
        <dbReference type="PROSITE" id="PS50160"/>
    </source>
</evidence>
<name>A0A511D2Y2_9PSEU</name>
<dbReference type="InterPro" id="IPR014146">
    <property type="entry name" value="LigD_ligase_dom"/>
</dbReference>
<reference evidence="6 7" key="1">
    <citation type="submission" date="2019-07" db="EMBL/GenBank/DDBJ databases">
        <title>Whole genome shotgun sequence of Pseudonocardia asaccharolytica NBRC 16224.</title>
        <authorList>
            <person name="Hosoyama A."/>
            <person name="Uohara A."/>
            <person name="Ohji S."/>
            <person name="Ichikawa N."/>
        </authorList>
    </citation>
    <scope>NUCLEOTIDE SEQUENCE [LARGE SCALE GENOMIC DNA]</scope>
    <source>
        <strain evidence="6 7">NBRC 16224</strain>
    </source>
</reference>
<evidence type="ECO:0000256" key="3">
    <source>
        <dbReference type="ARBA" id="ARBA00022598"/>
    </source>
</evidence>
<dbReference type="NCBIfam" id="TIGR02779">
    <property type="entry name" value="NHEJ_ligase_lig"/>
    <property type="match status" value="1"/>
</dbReference>
<dbReference type="Pfam" id="PF01068">
    <property type="entry name" value="DNA_ligase_A_M"/>
    <property type="match status" value="1"/>
</dbReference>
<feature type="domain" description="ATP-dependent DNA ligase family profile" evidence="5">
    <location>
        <begin position="94"/>
        <end position="245"/>
    </location>
</feature>
<dbReference type="InterPro" id="IPR012340">
    <property type="entry name" value="NA-bd_OB-fold"/>
</dbReference>
<accession>A0A511D2Y2</accession>
<dbReference type="PANTHER" id="PTHR45674">
    <property type="entry name" value="DNA LIGASE 1/3 FAMILY MEMBER"/>
    <property type="match status" value="1"/>
</dbReference>
<dbReference type="Gene3D" id="3.30.1490.70">
    <property type="match status" value="1"/>
</dbReference>
<dbReference type="SUPFAM" id="SSF56091">
    <property type="entry name" value="DNA ligase/mRNA capping enzyme, catalytic domain"/>
    <property type="match status" value="1"/>
</dbReference>
<evidence type="ECO:0000313" key="6">
    <source>
        <dbReference type="EMBL" id="GEL19135.1"/>
    </source>
</evidence>
<keyword evidence="3" id="KW-0436">Ligase</keyword>
<dbReference type="GO" id="GO:0006281">
    <property type="term" value="P:DNA repair"/>
    <property type="evidence" value="ECO:0007669"/>
    <property type="project" value="InterPro"/>
</dbReference>